<keyword evidence="1" id="KW-0805">Transcription regulation</keyword>
<dbReference type="InterPro" id="IPR000524">
    <property type="entry name" value="Tscrpt_reg_HTH_GntR"/>
</dbReference>
<accession>A0A327L3R1</accession>
<dbReference type="InterPro" id="IPR036390">
    <property type="entry name" value="WH_DNA-bd_sf"/>
</dbReference>
<dbReference type="PANTHER" id="PTHR43537:SF49">
    <property type="entry name" value="TRANSCRIPTIONAL REGULATORY PROTEIN"/>
    <property type="match status" value="1"/>
</dbReference>
<dbReference type="AlphaFoldDB" id="A0A327L3R1"/>
<dbReference type="OrthoDB" id="7945678at2"/>
<dbReference type="PANTHER" id="PTHR43537">
    <property type="entry name" value="TRANSCRIPTIONAL REGULATOR, GNTR FAMILY"/>
    <property type="match status" value="1"/>
</dbReference>
<reference evidence="5 6" key="1">
    <citation type="submission" date="2017-07" db="EMBL/GenBank/DDBJ databases">
        <title>Draft Genome Sequences of Select Purple Nonsulfur Bacteria.</title>
        <authorList>
            <person name="Lasarre B."/>
            <person name="Mckinlay J.B."/>
        </authorList>
    </citation>
    <scope>NUCLEOTIDE SEQUENCE [LARGE SCALE GENOMIC DNA]</scope>
    <source>
        <strain evidence="5 6">DSM 5909</strain>
    </source>
</reference>
<evidence type="ECO:0000256" key="1">
    <source>
        <dbReference type="ARBA" id="ARBA00023015"/>
    </source>
</evidence>
<evidence type="ECO:0000256" key="2">
    <source>
        <dbReference type="ARBA" id="ARBA00023125"/>
    </source>
</evidence>
<feature type="domain" description="HTH gntR-type" evidence="4">
    <location>
        <begin position="18"/>
        <end position="85"/>
    </location>
</feature>
<keyword evidence="3" id="KW-0804">Transcription</keyword>
<dbReference type="EMBL" id="NPEX01000032">
    <property type="protein sequence ID" value="RAI44824.1"/>
    <property type="molecule type" value="Genomic_DNA"/>
</dbReference>
<dbReference type="Gene3D" id="1.20.120.530">
    <property type="entry name" value="GntR ligand-binding domain-like"/>
    <property type="match status" value="1"/>
</dbReference>
<dbReference type="InterPro" id="IPR036388">
    <property type="entry name" value="WH-like_DNA-bd_sf"/>
</dbReference>
<dbReference type="PROSITE" id="PS50949">
    <property type="entry name" value="HTH_GNTR"/>
    <property type="match status" value="1"/>
</dbReference>
<dbReference type="SUPFAM" id="SSF48008">
    <property type="entry name" value="GntR ligand-binding domain-like"/>
    <property type="match status" value="1"/>
</dbReference>
<dbReference type="Pfam" id="PF00392">
    <property type="entry name" value="GntR"/>
    <property type="match status" value="1"/>
</dbReference>
<dbReference type="SUPFAM" id="SSF46785">
    <property type="entry name" value="Winged helix' DNA-binding domain"/>
    <property type="match status" value="1"/>
</dbReference>
<dbReference type="InterPro" id="IPR011711">
    <property type="entry name" value="GntR_C"/>
</dbReference>
<comment type="caution">
    <text evidence="5">The sequence shown here is derived from an EMBL/GenBank/DDBJ whole genome shotgun (WGS) entry which is preliminary data.</text>
</comment>
<dbReference type="InterPro" id="IPR008920">
    <property type="entry name" value="TF_FadR/GntR_C"/>
</dbReference>
<dbReference type="GO" id="GO:0003677">
    <property type="term" value="F:DNA binding"/>
    <property type="evidence" value="ECO:0007669"/>
    <property type="project" value="UniProtKB-KW"/>
</dbReference>
<keyword evidence="2" id="KW-0238">DNA-binding</keyword>
<organism evidence="5 6">
    <name type="scientific">Rhodoplanes roseus</name>
    <dbReference type="NCBI Taxonomy" id="29409"/>
    <lineage>
        <taxon>Bacteria</taxon>
        <taxon>Pseudomonadati</taxon>
        <taxon>Pseudomonadota</taxon>
        <taxon>Alphaproteobacteria</taxon>
        <taxon>Hyphomicrobiales</taxon>
        <taxon>Nitrobacteraceae</taxon>
        <taxon>Rhodoplanes</taxon>
    </lineage>
</organism>
<protein>
    <submittedName>
        <fullName evidence="5">GntR family transcriptional regulator</fullName>
    </submittedName>
</protein>
<evidence type="ECO:0000313" key="5">
    <source>
        <dbReference type="EMBL" id="RAI44824.1"/>
    </source>
</evidence>
<dbReference type="Pfam" id="PF07729">
    <property type="entry name" value="FCD"/>
    <property type="match status" value="1"/>
</dbReference>
<evidence type="ECO:0000259" key="4">
    <source>
        <dbReference type="PROSITE" id="PS50949"/>
    </source>
</evidence>
<dbReference type="Gene3D" id="1.10.10.10">
    <property type="entry name" value="Winged helix-like DNA-binding domain superfamily/Winged helix DNA-binding domain"/>
    <property type="match status" value="1"/>
</dbReference>
<name>A0A327L3R1_9BRAD</name>
<evidence type="ECO:0000256" key="3">
    <source>
        <dbReference type="ARBA" id="ARBA00023163"/>
    </source>
</evidence>
<keyword evidence="6" id="KW-1185">Reference proteome</keyword>
<gene>
    <name evidence="5" type="ORF">CH341_06965</name>
</gene>
<proteinExistence type="predicted"/>
<dbReference type="SMART" id="SM00345">
    <property type="entry name" value="HTH_GNTR"/>
    <property type="match status" value="1"/>
</dbReference>
<dbReference type="Proteomes" id="UP000249130">
    <property type="component" value="Unassembled WGS sequence"/>
</dbReference>
<sequence length="228" mass="25368">MAADAGFPMPPPRQRPGEGLGDFAYRVLREAIRSGHFRSGQHLREADVARWLDISRTPVREAFHRIVSEGLLTSGPWNGLMIAALDRQQLVELYAVREVLEGTAAGLAAQHASDAEIKLMFSIAASETAAKDDPDRLVVVNAELHQTIYAAAHNRYLLQSLNAVVDSLGLLRHSTFVLPGSTELARREHVEILRAIKERNSKKAEQLARRHIRHALALRLRLQREDGA</sequence>
<dbReference type="SMART" id="SM00895">
    <property type="entry name" value="FCD"/>
    <property type="match status" value="1"/>
</dbReference>
<evidence type="ECO:0000313" key="6">
    <source>
        <dbReference type="Proteomes" id="UP000249130"/>
    </source>
</evidence>
<dbReference type="GO" id="GO:0003700">
    <property type="term" value="F:DNA-binding transcription factor activity"/>
    <property type="evidence" value="ECO:0007669"/>
    <property type="project" value="InterPro"/>
</dbReference>